<dbReference type="Pfam" id="PF00113">
    <property type="entry name" value="Enolase_C"/>
    <property type="match status" value="1"/>
</dbReference>
<comment type="similarity">
    <text evidence="2 6">Belongs to the enolase family.</text>
</comment>
<comment type="function">
    <text evidence="6">Catalyzes the reversible conversion of 2-phosphoglycerate (2-PG) into phosphoenolpyruvate (PEP). It is essential for the degradation of carbohydrates via glycolysis.</text>
</comment>
<feature type="binding site" evidence="8">
    <location>
        <position position="154"/>
    </location>
    <ligand>
        <name>substrate</name>
    </ligand>
</feature>
<evidence type="ECO:0000256" key="10">
    <source>
        <dbReference type="SAM" id="MobiDB-lite"/>
    </source>
</evidence>
<evidence type="ECO:0000256" key="4">
    <source>
        <dbReference type="ARBA" id="ARBA00023152"/>
    </source>
</evidence>
<comment type="subcellular location">
    <subcellularLocation>
        <location evidence="6">Cytoplasm</location>
    </subcellularLocation>
    <subcellularLocation>
        <location evidence="6">Secreted</location>
    </subcellularLocation>
    <subcellularLocation>
        <location evidence="6">Cell surface</location>
    </subcellularLocation>
    <text evidence="6">Fractions of enolase are present in both the cytoplasm and on the cell surface.</text>
</comment>
<keyword evidence="14" id="KW-1185">Reference proteome</keyword>
<dbReference type="Gene3D" id="3.30.390.10">
    <property type="entry name" value="Enolase-like, N-terminal domain"/>
    <property type="match status" value="1"/>
</dbReference>
<protein>
    <recommendedName>
        <fullName evidence="6">Enolase</fullName>
        <ecNumber evidence="6">4.2.1.11</ecNumber>
    </recommendedName>
    <alternativeName>
        <fullName evidence="6">2-phospho-D-glycerate hydro-lyase</fullName>
    </alternativeName>
    <alternativeName>
        <fullName evidence="6">2-phosphoglycerate dehydratase</fullName>
    </alternativeName>
</protein>
<dbReference type="SMART" id="SM01192">
    <property type="entry name" value="Enolase_C"/>
    <property type="match status" value="1"/>
</dbReference>
<dbReference type="InterPro" id="IPR029017">
    <property type="entry name" value="Enolase-like_N"/>
</dbReference>
<sequence length="414" mass="43492">MTAKIVEVKLRLAFTGRGDETVEAEVRAGGSRGRAAAPAGASAGKHEVRHLPPGGAAEAIRSFDPSRMIGIDASDPRAVTAALRSIDGTRDYSRIGGATAYAVSVAALEAASIELGRPMYELIGLYGEPRIPLPLGNVLGGGKHAGGGAPDVQEFLVFPLDPGNIVDAVRANLRVHTLVRKGIERRDPSFPAGKGDEGAWAPRMGTIDALEVVSEAAAAASDELGVHIGLGLDVAASTIWSPSDGAYVYGREGRRLDPEGQISFMEELADRYGLKYIEDPLQEDDFEGFAEITRWAKGRGVLIVGDDLLVTSSSRLERAASMGAAAGAILKVNQAGSLGEAMDFARACRDRGYSIVASHRSGDTWDSHLAHVAVGTGAVMMKSGVVGGERMSKHMELLRIAEAHPGIGIARLRI</sequence>
<dbReference type="GO" id="GO:0009986">
    <property type="term" value="C:cell surface"/>
    <property type="evidence" value="ECO:0007669"/>
    <property type="project" value="UniProtKB-SubCell"/>
</dbReference>
<feature type="binding site" evidence="6">
    <location>
        <position position="361"/>
    </location>
    <ligand>
        <name>(2R)-2-phosphoglycerate</name>
        <dbReference type="ChEBI" id="CHEBI:58289"/>
    </ligand>
</feature>
<dbReference type="EC" id="4.2.1.11" evidence="6"/>
<dbReference type="PANTHER" id="PTHR11902">
    <property type="entry name" value="ENOLASE"/>
    <property type="match status" value="1"/>
</dbReference>
<feature type="active site" description="Proton donor" evidence="6 7">
    <location>
        <position position="197"/>
    </location>
</feature>
<dbReference type="PIRSF" id="PIRSF001400">
    <property type="entry name" value="Enolase"/>
    <property type="match status" value="1"/>
</dbReference>
<feature type="compositionally biased region" description="Low complexity" evidence="10">
    <location>
        <begin position="27"/>
        <end position="43"/>
    </location>
</feature>
<reference evidence="13 14" key="1">
    <citation type="journal article" date="2019" name="ISME J.">
        <title>Isolation and characterization of a thermophilic sulfur- and iron-reducing thaumarchaeote from a terrestrial acidic hot spring.</title>
        <authorList>
            <person name="Kato S."/>
            <person name="Itoh T."/>
            <person name="Yuki M."/>
            <person name="Nagamori M."/>
            <person name="Ohnishi M."/>
            <person name="Uematsu K."/>
            <person name="Suzuki K."/>
            <person name="Takashina T."/>
            <person name="Ohkuma M."/>
        </authorList>
    </citation>
    <scope>NUCLEOTIDE SEQUENCE [LARGE SCALE GENOMIC DNA]</scope>
    <source>
        <strain evidence="13 14">NAS-02</strain>
    </source>
</reference>
<dbReference type="GO" id="GO:0000287">
    <property type="term" value="F:magnesium ion binding"/>
    <property type="evidence" value="ECO:0007669"/>
    <property type="project" value="UniProtKB-UniRule"/>
</dbReference>
<feature type="region of interest" description="Disordered" evidence="10">
    <location>
        <begin position="25"/>
        <end position="49"/>
    </location>
</feature>
<feature type="binding site" evidence="6">
    <location>
        <position position="360"/>
    </location>
    <ligand>
        <name>(2R)-2-phosphoglycerate</name>
        <dbReference type="ChEBI" id="CHEBI:58289"/>
    </ligand>
</feature>
<keyword evidence="5 6" id="KW-0456">Lyase</keyword>
<dbReference type="AlphaFoldDB" id="A0A4P2VD44"/>
<dbReference type="GeneID" id="55584169"/>
<evidence type="ECO:0000256" key="5">
    <source>
        <dbReference type="ARBA" id="ARBA00023239"/>
    </source>
</evidence>
<dbReference type="UniPathway" id="UPA00109">
    <property type="reaction ID" value="UER00187"/>
</dbReference>
<dbReference type="SUPFAM" id="SSF51604">
    <property type="entry name" value="Enolase C-terminal domain-like"/>
    <property type="match status" value="1"/>
</dbReference>
<dbReference type="HAMAP" id="MF_00318">
    <property type="entry name" value="Enolase"/>
    <property type="match status" value="1"/>
</dbReference>
<dbReference type="OrthoDB" id="8680at2157"/>
<feature type="binding site" evidence="6">
    <location>
        <position position="153"/>
    </location>
    <ligand>
        <name>(2R)-2-phosphoglycerate</name>
        <dbReference type="ChEBI" id="CHEBI:58289"/>
    </ligand>
</feature>
<evidence type="ECO:0000256" key="3">
    <source>
        <dbReference type="ARBA" id="ARBA00022842"/>
    </source>
</evidence>
<name>A0A4P2VD44_9ARCH</name>
<comment type="cofactor">
    <cofactor evidence="9">
        <name>Mg(2+)</name>
        <dbReference type="ChEBI" id="CHEBI:18420"/>
    </cofactor>
    <text evidence="9">Mg(2+) is required for catalysis and for stabilizing the dimer.</text>
</comment>
<dbReference type="GO" id="GO:0000015">
    <property type="term" value="C:phosphopyruvate hydratase complex"/>
    <property type="evidence" value="ECO:0007669"/>
    <property type="project" value="InterPro"/>
</dbReference>
<feature type="binding site" evidence="8">
    <location>
        <position position="306"/>
    </location>
    <ligand>
        <name>substrate</name>
    </ligand>
</feature>
<dbReference type="InterPro" id="IPR020811">
    <property type="entry name" value="Enolase_N"/>
</dbReference>
<evidence type="ECO:0000259" key="11">
    <source>
        <dbReference type="SMART" id="SM01192"/>
    </source>
</evidence>
<dbReference type="Pfam" id="PF03952">
    <property type="entry name" value="Enolase_N"/>
    <property type="match status" value="1"/>
</dbReference>
<keyword evidence="6 9" id="KW-0479">Metal-binding</keyword>
<keyword evidence="3 6" id="KW-0460">Magnesium</keyword>
<feature type="binding site" evidence="6 9">
    <location>
        <position position="278"/>
    </location>
    <ligand>
        <name>Mg(2+)</name>
        <dbReference type="ChEBI" id="CHEBI:18420"/>
    </ligand>
</feature>
<dbReference type="GO" id="GO:0004634">
    <property type="term" value="F:phosphopyruvate hydratase activity"/>
    <property type="evidence" value="ECO:0007669"/>
    <property type="project" value="UniProtKB-UniRule"/>
</dbReference>
<comment type="catalytic activity">
    <reaction evidence="6">
        <text>(2R)-2-phosphoglycerate = phosphoenolpyruvate + H2O</text>
        <dbReference type="Rhea" id="RHEA:10164"/>
        <dbReference type="ChEBI" id="CHEBI:15377"/>
        <dbReference type="ChEBI" id="CHEBI:58289"/>
        <dbReference type="ChEBI" id="CHEBI:58702"/>
        <dbReference type="EC" id="4.2.1.11"/>
    </reaction>
</comment>
<keyword evidence="4 6" id="KW-0324">Glycolysis</keyword>
<organism evidence="13 14">
    <name type="scientific">Conexivisphaera calida</name>
    <dbReference type="NCBI Taxonomy" id="1874277"/>
    <lineage>
        <taxon>Archaea</taxon>
        <taxon>Nitrososphaerota</taxon>
        <taxon>Conexivisphaeria</taxon>
        <taxon>Conexivisphaerales</taxon>
        <taxon>Conexivisphaeraceae</taxon>
        <taxon>Conexivisphaera</taxon>
    </lineage>
</organism>
<dbReference type="InterPro" id="IPR000941">
    <property type="entry name" value="Enolase"/>
</dbReference>
<evidence type="ECO:0000313" key="13">
    <source>
        <dbReference type="EMBL" id="BBE41742.1"/>
    </source>
</evidence>
<dbReference type="PRINTS" id="PR00148">
    <property type="entry name" value="ENOLASE"/>
</dbReference>
<keyword evidence="6" id="KW-0964">Secreted</keyword>
<comment type="pathway">
    <text evidence="1 6">Carbohydrate degradation; glycolysis; pyruvate from D-glyceraldehyde 3-phosphate: step 4/5.</text>
</comment>
<keyword evidence="6" id="KW-0963">Cytoplasm</keyword>
<dbReference type="Gene3D" id="3.20.20.120">
    <property type="entry name" value="Enolase-like C-terminal domain"/>
    <property type="match status" value="1"/>
</dbReference>
<evidence type="ECO:0000256" key="2">
    <source>
        <dbReference type="ARBA" id="ARBA00009604"/>
    </source>
</evidence>
<evidence type="ECO:0000313" key="14">
    <source>
        <dbReference type="Proteomes" id="UP000509448"/>
    </source>
</evidence>
<proteinExistence type="inferred from homology"/>
<dbReference type="PANTHER" id="PTHR11902:SF1">
    <property type="entry name" value="ENOLASE"/>
    <property type="match status" value="1"/>
</dbReference>
<feature type="binding site" evidence="8">
    <location>
        <position position="144"/>
    </location>
    <ligand>
        <name>substrate</name>
    </ligand>
</feature>
<dbReference type="SMART" id="SM01193">
    <property type="entry name" value="Enolase_N"/>
    <property type="match status" value="1"/>
</dbReference>
<dbReference type="Proteomes" id="UP000509448">
    <property type="component" value="Chromosome"/>
</dbReference>
<evidence type="ECO:0000256" key="6">
    <source>
        <dbReference type="HAMAP-Rule" id="MF_00318"/>
    </source>
</evidence>
<evidence type="ECO:0000256" key="8">
    <source>
        <dbReference type="PIRSR" id="PIRSR001400-2"/>
    </source>
</evidence>
<feature type="binding site" evidence="8">
    <location>
        <position position="278"/>
    </location>
    <ligand>
        <name>substrate</name>
    </ligand>
</feature>
<dbReference type="GO" id="GO:0005576">
    <property type="term" value="C:extracellular region"/>
    <property type="evidence" value="ECO:0007669"/>
    <property type="project" value="UniProtKB-SubCell"/>
</dbReference>
<evidence type="ECO:0000256" key="9">
    <source>
        <dbReference type="PIRSR" id="PIRSR001400-3"/>
    </source>
</evidence>
<dbReference type="SUPFAM" id="SSF54826">
    <property type="entry name" value="Enolase N-terminal domain-like"/>
    <property type="match status" value="1"/>
</dbReference>
<accession>A0A4P2VD44</accession>
<evidence type="ECO:0000259" key="12">
    <source>
        <dbReference type="SMART" id="SM01193"/>
    </source>
</evidence>
<feature type="binding site" evidence="6 9">
    <location>
        <position position="306"/>
    </location>
    <ligand>
        <name>Mg(2+)</name>
        <dbReference type="ChEBI" id="CHEBI:18420"/>
    </ligand>
</feature>
<feature type="binding site" evidence="8">
    <location>
        <begin position="358"/>
        <end position="361"/>
    </location>
    <ligand>
        <name>substrate</name>
    </ligand>
</feature>
<dbReference type="InterPro" id="IPR020810">
    <property type="entry name" value="Enolase_C"/>
</dbReference>
<dbReference type="GO" id="GO:0006096">
    <property type="term" value="P:glycolytic process"/>
    <property type="evidence" value="ECO:0007669"/>
    <property type="project" value="UniProtKB-UniRule"/>
</dbReference>
<feature type="domain" description="Enolase N-terminal" evidence="12">
    <location>
        <begin position="5"/>
        <end position="123"/>
    </location>
</feature>
<dbReference type="EMBL" id="AP018732">
    <property type="protein sequence ID" value="BBE41742.1"/>
    <property type="molecule type" value="Genomic_DNA"/>
</dbReference>
<feature type="binding site" evidence="6">
    <location>
        <position position="382"/>
    </location>
    <ligand>
        <name>(2R)-2-phosphoglycerate</name>
        <dbReference type="ChEBI" id="CHEBI:58289"/>
    </ligand>
</feature>
<feature type="active site" description="Proton acceptor" evidence="6 7">
    <location>
        <position position="331"/>
    </location>
</feature>
<dbReference type="KEGG" id="ccai:NAS2_0351"/>
<dbReference type="InterPro" id="IPR036849">
    <property type="entry name" value="Enolase-like_C_sf"/>
</dbReference>
<evidence type="ECO:0000256" key="7">
    <source>
        <dbReference type="PIRSR" id="PIRSR001400-1"/>
    </source>
</evidence>
<feature type="binding site" evidence="6">
    <location>
        <position position="331"/>
    </location>
    <ligand>
        <name>(2R)-2-phosphoglycerate</name>
        <dbReference type="ChEBI" id="CHEBI:58289"/>
    </ligand>
</feature>
<evidence type="ECO:0000256" key="1">
    <source>
        <dbReference type="ARBA" id="ARBA00005031"/>
    </source>
</evidence>
<comment type="cofactor">
    <cofactor evidence="6">
        <name>Mg(2+)</name>
        <dbReference type="ChEBI" id="CHEBI:18420"/>
    </cofactor>
    <text evidence="6">Binds a second Mg(2+) ion via substrate during catalysis.</text>
</comment>
<gene>
    <name evidence="6" type="primary">eno</name>
    <name evidence="13" type="ORF">NAS2_0351</name>
</gene>
<feature type="binding site" evidence="8">
    <location>
        <position position="382"/>
    </location>
    <ligand>
        <name>substrate</name>
    </ligand>
</feature>
<dbReference type="RefSeq" id="WP_174448051.1">
    <property type="nucleotide sequence ID" value="NZ_AP018732.1"/>
</dbReference>
<feature type="binding site" evidence="6 9">
    <location>
        <position position="233"/>
    </location>
    <ligand>
        <name>Mg(2+)</name>
        <dbReference type="ChEBI" id="CHEBI:18420"/>
    </ligand>
</feature>
<feature type="domain" description="Enolase C-terminal TIM barrel" evidence="11">
    <location>
        <begin position="128"/>
        <end position="412"/>
    </location>
</feature>